<sequence>MTCDCEFDWFGIVGVGLEVSGIQVPLLGYSLMGLGVLLLAISFWPTLRRLVNDIEIKIIPNKWLGAYTINGKQGKNPSYHITPGHSFSAIFGLILYNHNQQHKVHIDSADIMVRKKICFWNGRVLFSKPLVVTNRPNDYQLQNIDIDPQSTREWTINTGGDIPMISPFPRRSRLILALNLTGKIRRVEHTLEEIRHDPQQVHDIPDWEN</sequence>
<accession>A0A6M3J293</accession>
<gene>
    <name evidence="2" type="ORF">MM415B00565_0047</name>
</gene>
<keyword evidence="1" id="KW-1133">Transmembrane helix</keyword>
<proteinExistence type="predicted"/>
<dbReference type="EMBL" id="MT141509">
    <property type="protein sequence ID" value="QJA63963.1"/>
    <property type="molecule type" value="Genomic_DNA"/>
</dbReference>
<name>A0A6M3J293_9ZZZZ</name>
<feature type="transmembrane region" description="Helical" evidence="1">
    <location>
        <begin position="26"/>
        <end position="47"/>
    </location>
</feature>
<evidence type="ECO:0000256" key="1">
    <source>
        <dbReference type="SAM" id="Phobius"/>
    </source>
</evidence>
<evidence type="ECO:0000313" key="2">
    <source>
        <dbReference type="EMBL" id="QJA63963.1"/>
    </source>
</evidence>
<protein>
    <submittedName>
        <fullName evidence="2">Uncharacterized protein</fullName>
    </submittedName>
</protein>
<keyword evidence="1" id="KW-0472">Membrane</keyword>
<keyword evidence="1" id="KW-0812">Transmembrane</keyword>
<dbReference type="AlphaFoldDB" id="A0A6M3J293"/>
<reference evidence="2" key="1">
    <citation type="submission" date="2020-03" db="EMBL/GenBank/DDBJ databases">
        <title>The deep terrestrial virosphere.</title>
        <authorList>
            <person name="Holmfeldt K."/>
            <person name="Nilsson E."/>
            <person name="Simone D."/>
            <person name="Lopez-Fernandez M."/>
            <person name="Wu X."/>
            <person name="de Brujin I."/>
            <person name="Lundin D."/>
            <person name="Andersson A."/>
            <person name="Bertilsson S."/>
            <person name="Dopson M."/>
        </authorList>
    </citation>
    <scope>NUCLEOTIDE SEQUENCE</scope>
    <source>
        <strain evidence="2">MM415B00565</strain>
    </source>
</reference>
<organism evidence="2">
    <name type="scientific">viral metagenome</name>
    <dbReference type="NCBI Taxonomy" id="1070528"/>
    <lineage>
        <taxon>unclassified sequences</taxon>
        <taxon>metagenomes</taxon>
        <taxon>organismal metagenomes</taxon>
    </lineage>
</organism>